<evidence type="ECO:0000256" key="1">
    <source>
        <dbReference type="ARBA" id="ARBA00004196"/>
    </source>
</evidence>
<name>A0A090GTC8_MESPL</name>
<comment type="subcellular location">
    <subcellularLocation>
        <location evidence="1">Cell envelope</location>
    </subcellularLocation>
</comment>
<feature type="domain" description="Solute-binding protein family 3/N-terminal" evidence="6">
    <location>
        <begin position="37"/>
        <end position="273"/>
    </location>
</feature>
<evidence type="ECO:0000256" key="2">
    <source>
        <dbReference type="ARBA" id="ARBA00010333"/>
    </source>
</evidence>
<evidence type="ECO:0000259" key="6">
    <source>
        <dbReference type="SMART" id="SM00062"/>
    </source>
</evidence>
<dbReference type="GO" id="GO:0030313">
    <property type="term" value="C:cell envelope"/>
    <property type="evidence" value="ECO:0007669"/>
    <property type="project" value="UniProtKB-SubCell"/>
</dbReference>
<evidence type="ECO:0000256" key="3">
    <source>
        <dbReference type="ARBA" id="ARBA00022729"/>
    </source>
</evidence>
<dbReference type="SUPFAM" id="SSF53850">
    <property type="entry name" value="Periplasmic binding protein-like II"/>
    <property type="match status" value="1"/>
</dbReference>
<feature type="chain" id="PRO_5001856952" evidence="5">
    <location>
        <begin position="26"/>
        <end position="278"/>
    </location>
</feature>
<dbReference type="SMART" id="SM00062">
    <property type="entry name" value="PBPb"/>
    <property type="match status" value="1"/>
</dbReference>
<dbReference type="InterPro" id="IPR018313">
    <property type="entry name" value="SBP_3_CS"/>
</dbReference>
<dbReference type="PROSITE" id="PS01039">
    <property type="entry name" value="SBP_BACTERIAL_3"/>
    <property type="match status" value="1"/>
</dbReference>
<dbReference type="Pfam" id="PF00497">
    <property type="entry name" value="SBP_bac_3"/>
    <property type="match status" value="1"/>
</dbReference>
<dbReference type="AlphaFoldDB" id="A0A090GTC8"/>
<evidence type="ECO:0000256" key="5">
    <source>
        <dbReference type="SAM" id="SignalP"/>
    </source>
</evidence>
<keyword evidence="3 5" id="KW-0732">Signal</keyword>
<evidence type="ECO:0000313" key="8">
    <source>
        <dbReference type="Proteomes" id="UP000046122"/>
    </source>
</evidence>
<gene>
    <name evidence="7" type="ORF">MPL3365_170086</name>
</gene>
<dbReference type="PANTHER" id="PTHR35936">
    <property type="entry name" value="MEMBRANE-BOUND LYTIC MUREIN TRANSGLYCOSYLASE F"/>
    <property type="match status" value="1"/>
</dbReference>
<dbReference type="EMBL" id="CCNE01000009">
    <property type="protein sequence ID" value="CDX52779.1"/>
    <property type="molecule type" value="Genomic_DNA"/>
</dbReference>
<dbReference type="Gene3D" id="3.40.190.10">
    <property type="entry name" value="Periplasmic binding protein-like II"/>
    <property type="match status" value="2"/>
</dbReference>
<sequence length="278" mass="29663">MGTMFGKLAVAATLFGTLLGSNANAGEVLDRILSTKTLTVAVSPNYPPSSFLNEKGELVGFDVDVAKQVADHIGVGVKYETPAWDIITSGKWKGRWDVVVAQMGPSKDRAKIFDFPAIYAYGAIIAAVHKDSKATKLSDLDGKVIGALAGSMSYDYVGRTIKKDELIGVPPFEYQINAGQIKTYESSNNALDDLRIGDGKRLDAFVGDDSVILGAIKAGYPIRQLGGALVYGPGVIATLPGDPEFDQKIAEAIKDLQASGKLTELSTKWFGRDITTVK</sequence>
<dbReference type="PANTHER" id="PTHR35936:SF19">
    <property type="entry name" value="AMINO-ACID-BINDING PROTEIN YXEM-RELATED"/>
    <property type="match status" value="1"/>
</dbReference>
<dbReference type="Proteomes" id="UP000046122">
    <property type="component" value="Unassembled WGS sequence"/>
</dbReference>
<organism evidence="7 8">
    <name type="scientific">Mesorhizobium plurifarium</name>
    <dbReference type="NCBI Taxonomy" id="69974"/>
    <lineage>
        <taxon>Bacteria</taxon>
        <taxon>Pseudomonadati</taxon>
        <taxon>Pseudomonadota</taxon>
        <taxon>Alphaproteobacteria</taxon>
        <taxon>Hyphomicrobiales</taxon>
        <taxon>Phyllobacteriaceae</taxon>
        <taxon>Mesorhizobium</taxon>
    </lineage>
</organism>
<reference evidence="7 8" key="1">
    <citation type="submission" date="2014-08" db="EMBL/GenBank/DDBJ databases">
        <authorList>
            <person name="Moulin Lionel"/>
        </authorList>
    </citation>
    <scope>NUCLEOTIDE SEQUENCE [LARGE SCALE GENOMIC DNA]</scope>
</reference>
<protein>
    <submittedName>
        <fullName evidence="7">Putative amino acid ABC transporter, substrate-binding protein</fullName>
    </submittedName>
</protein>
<feature type="signal peptide" evidence="5">
    <location>
        <begin position="1"/>
        <end position="25"/>
    </location>
</feature>
<dbReference type="InterPro" id="IPR001638">
    <property type="entry name" value="Solute-binding_3/MltF_N"/>
</dbReference>
<evidence type="ECO:0000256" key="4">
    <source>
        <dbReference type="RuleBase" id="RU003744"/>
    </source>
</evidence>
<comment type="similarity">
    <text evidence="2 4">Belongs to the bacterial solute-binding protein 3 family.</text>
</comment>
<accession>A0A090GTC8</accession>
<evidence type="ECO:0000313" key="7">
    <source>
        <dbReference type="EMBL" id="CDX52779.1"/>
    </source>
</evidence>
<proteinExistence type="inferred from homology"/>